<reference evidence="3" key="1">
    <citation type="submission" date="2022-01" db="EMBL/GenBank/DDBJ databases">
        <authorList>
            <person name="Braso-Vives M."/>
        </authorList>
    </citation>
    <scope>NUCLEOTIDE SEQUENCE</scope>
</reference>
<organism evidence="3 4">
    <name type="scientific">Branchiostoma lanceolatum</name>
    <name type="common">Common lancelet</name>
    <name type="synonym">Amphioxus lanceolatum</name>
    <dbReference type="NCBI Taxonomy" id="7740"/>
    <lineage>
        <taxon>Eukaryota</taxon>
        <taxon>Metazoa</taxon>
        <taxon>Chordata</taxon>
        <taxon>Cephalochordata</taxon>
        <taxon>Leptocardii</taxon>
        <taxon>Amphioxiformes</taxon>
        <taxon>Branchiostomatidae</taxon>
        <taxon>Branchiostoma</taxon>
    </lineage>
</organism>
<keyword evidence="2" id="KW-0812">Transmembrane</keyword>
<dbReference type="PRINTS" id="PR02072">
    <property type="entry name" value="4JOINTEDBOX1"/>
</dbReference>
<keyword evidence="2" id="KW-0472">Membrane</keyword>
<dbReference type="InterPro" id="IPR024868">
    <property type="entry name" value="FJX1/FJ"/>
</dbReference>
<dbReference type="PANTHER" id="PTHR13147">
    <property type="entry name" value="FOUR-JOINTED BOX PROTEIN 1"/>
    <property type="match status" value="1"/>
</dbReference>
<dbReference type="AlphaFoldDB" id="A0A8J9Z9U2"/>
<keyword evidence="2" id="KW-1133">Transmembrane helix</keyword>
<protein>
    <submittedName>
        <fullName evidence="3">FJX1 protein</fullName>
    </submittedName>
</protein>
<evidence type="ECO:0000256" key="2">
    <source>
        <dbReference type="SAM" id="Phobius"/>
    </source>
</evidence>
<gene>
    <name evidence="3" type="primary">FJX1</name>
    <name evidence="3" type="ORF">BLAG_LOCUS10886</name>
</gene>
<feature type="transmembrane region" description="Helical" evidence="2">
    <location>
        <begin position="7"/>
        <end position="27"/>
    </location>
</feature>
<dbReference type="PANTHER" id="PTHR13147:SF5">
    <property type="entry name" value="FOUR-JOINTED BOX PROTEIN 1"/>
    <property type="match status" value="1"/>
</dbReference>
<evidence type="ECO:0000256" key="1">
    <source>
        <dbReference type="SAM" id="MobiDB-lite"/>
    </source>
</evidence>
<name>A0A8J9Z9U2_BRALA</name>
<dbReference type="OrthoDB" id="10055077at2759"/>
<dbReference type="GO" id="GO:0007267">
    <property type="term" value="P:cell-cell signaling"/>
    <property type="evidence" value="ECO:0007669"/>
    <property type="project" value="TreeGrafter"/>
</dbReference>
<dbReference type="EMBL" id="OV696703">
    <property type="protein sequence ID" value="CAH1249976.1"/>
    <property type="molecule type" value="Genomic_DNA"/>
</dbReference>
<feature type="region of interest" description="Disordered" evidence="1">
    <location>
        <begin position="88"/>
        <end position="146"/>
    </location>
</feature>
<accession>A0A8J9Z9U2</accession>
<sequence>MSRQTRLYIMVGLAFTLGTLFGLMVQLPTTTREDVRARRHAVPEETAKSTRWKIGQRKPAAIFESETLGEGGSYDALTDRDDSAHISAVSGRATSQEHQGGDKSRLPVDPRRSGEGHAGQLNPVAEKLQDLNRPVASDRTRAGIGGNATGKSALSVRAGFRQWSGVNHTVTFRSIADIVRNGVFWSRQVEAVTPRGWDDTAAEDWMRRARLSRVVAVQEGCGRMLNRLLSLEDGSLSCARYRQNTDQIQGEVFSYYLSRVLEIPNVPPCVLSTVNTNSHQWAEVSHDVHLSQWNEGKLVILSRWADHLIPAYIPRKLRYDDRRLHPVPEDLEGLSAAELGELAQWSDLIVFDYLTANFDRVANNMFNRQWNSQIMDSPVHNLEKSATDGSLVFFDNESGLLHSYRLLDKYAHFHDSLLKSLCVFRKRTAHLIEGLHKKKDAGDLLLKEFKANEPLQRWLPFLPDANLRTLNERIDSVYEQIHKCRKTYHVEGR</sequence>
<keyword evidence="4" id="KW-1185">Reference proteome</keyword>
<dbReference type="GO" id="GO:0005615">
    <property type="term" value="C:extracellular space"/>
    <property type="evidence" value="ECO:0007669"/>
    <property type="project" value="TreeGrafter"/>
</dbReference>
<evidence type="ECO:0000313" key="4">
    <source>
        <dbReference type="Proteomes" id="UP000838412"/>
    </source>
</evidence>
<dbReference type="Proteomes" id="UP000838412">
    <property type="component" value="Chromosome 18"/>
</dbReference>
<proteinExistence type="predicted"/>
<feature type="compositionally biased region" description="Basic and acidic residues" evidence="1">
    <location>
        <begin position="99"/>
        <end position="115"/>
    </location>
</feature>
<evidence type="ECO:0000313" key="3">
    <source>
        <dbReference type="EMBL" id="CAH1249976.1"/>
    </source>
</evidence>